<gene>
    <name evidence="10" type="ORF">H0264_17435</name>
</gene>
<dbReference type="AlphaFoldDB" id="A0A7D6ZSS7"/>
<keyword evidence="6" id="KW-0067">ATP-binding</keyword>
<evidence type="ECO:0000256" key="5">
    <source>
        <dbReference type="ARBA" id="ARBA00022777"/>
    </source>
</evidence>
<dbReference type="Proteomes" id="UP000515512">
    <property type="component" value="Chromosome"/>
</dbReference>
<dbReference type="Gene3D" id="3.30.200.20">
    <property type="entry name" value="Phosphorylase Kinase, domain 1"/>
    <property type="match status" value="1"/>
</dbReference>
<dbReference type="PROSITE" id="PS00108">
    <property type="entry name" value="PROTEIN_KINASE_ST"/>
    <property type="match status" value="1"/>
</dbReference>
<dbReference type="PROSITE" id="PS50011">
    <property type="entry name" value="PROTEIN_KINASE_DOM"/>
    <property type="match status" value="1"/>
</dbReference>
<name>A0A7D6ZSS7_9NOCA</name>
<keyword evidence="8" id="KW-0472">Membrane</keyword>
<keyword evidence="3" id="KW-0808">Transferase</keyword>
<keyword evidence="5 10" id="KW-0418">Kinase</keyword>
<organism evidence="10 11">
    <name type="scientific">Nocardia huaxiensis</name>
    <dbReference type="NCBI Taxonomy" id="2755382"/>
    <lineage>
        <taxon>Bacteria</taxon>
        <taxon>Bacillati</taxon>
        <taxon>Actinomycetota</taxon>
        <taxon>Actinomycetes</taxon>
        <taxon>Mycobacteriales</taxon>
        <taxon>Nocardiaceae</taxon>
        <taxon>Nocardia</taxon>
    </lineage>
</organism>
<feature type="region of interest" description="Disordered" evidence="7">
    <location>
        <begin position="251"/>
        <end position="306"/>
    </location>
</feature>
<keyword evidence="11" id="KW-1185">Reference proteome</keyword>
<dbReference type="InterPro" id="IPR008271">
    <property type="entry name" value="Ser/Thr_kinase_AS"/>
</dbReference>
<feature type="transmembrane region" description="Helical" evidence="8">
    <location>
        <begin position="313"/>
        <end position="336"/>
    </location>
</feature>
<dbReference type="EC" id="2.7.11.1" evidence="1"/>
<feature type="region of interest" description="Disordered" evidence="7">
    <location>
        <begin position="342"/>
        <end position="400"/>
    </location>
</feature>
<protein>
    <recommendedName>
        <fullName evidence="1">non-specific serine/threonine protein kinase</fullName>
        <ecNumber evidence="1">2.7.11.1</ecNumber>
    </recommendedName>
</protein>
<evidence type="ECO:0000256" key="3">
    <source>
        <dbReference type="ARBA" id="ARBA00022679"/>
    </source>
</evidence>
<evidence type="ECO:0000256" key="2">
    <source>
        <dbReference type="ARBA" id="ARBA00022527"/>
    </source>
</evidence>
<keyword evidence="2 10" id="KW-0723">Serine/threonine-protein kinase</keyword>
<dbReference type="Pfam" id="PF00069">
    <property type="entry name" value="Pkinase"/>
    <property type="match status" value="1"/>
</dbReference>
<proteinExistence type="predicted"/>
<dbReference type="Gene3D" id="1.10.510.10">
    <property type="entry name" value="Transferase(Phosphotransferase) domain 1"/>
    <property type="match status" value="1"/>
</dbReference>
<evidence type="ECO:0000313" key="11">
    <source>
        <dbReference type="Proteomes" id="UP000515512"/>
    </source>
</evidence>
<dbReference type="KEGG" id="nhu:H0264_17435"/>
<dbReference type="FunFam" id="1.10.510.10:FF:000021">
    <property type="entry name" value="Serine/threonine protein kinase"/>
    <property type="match status" value="1"/>
</dbReference>
<keyword evidence="8" id="KW-1133">Transmembrane helix</keyword>
<dbReference type="GO" id="GO:0005524">
    <property type="term" value="F:ATP binding"/>
    <property type="evidence" value="ECO:0007669"/>
    <property type="project" value="UniProtKB-KW"/>
</dbReference>
<dbReference type="InterPro" id="IPR011009">
    <property type="entry name" value="Kinase-like_dom_sf"/>
</dbReference>
<evidence type="ECO:0000313" key="10">
    <source>
        <dbReference type="EMBL" id="QLY34463.1"/>
    </source>
</evidence>
<dbReference type="CDD" id="cd14014">
    <property type="entry name" value="STKc_PknB_like"/>
    <property type="match status" value="1"/>
</dbReference>
<dbReference type="SUPFAM" id="SSF56112">
    <property type="entry name" value="Protein kinase-like (PK-like)"/>
    <property type="match status" value="1"/>
</dbReference>
<sequence length="502" mass="52555">MGQVYRAYDTGTDRIVALKVLPPELAHDPTYRERFRREAQAAARLNEPHIIPIHGYGEIDGRLFLDMRLVEGTDLGTVLTEHGALSPAMSVDYTAQIAAALDAAHQAGLVHRDVKPSNILTTANGFAYLIDFGIALGDGDAGLTTSGAAIGTFAYMAPERLEHGSYDARADVYSLACVLYECMTGSKPFPGTSVERQIAAHLSAPPPRPSFTTGTVPAAFDEVIARGMAKKPEERYPTAGALAAAARHALHPGSAGAAPEYPGTAATQRIPVPSAHTPRPSRPAGWTGNTTIGRESAPPPHPGPDPAKRSLNALMWAAATAVAVLVVAVAAVSLVLNTKSTQNGDTAAQPPHSAAPGSTAPPTAPGTSGPVNPGPTGTPGSTPPTTTSKPPTTTTTAPPSANEMVTFVKGHYSLLPGGTAAAWDRLTPRYQNYVGGYAGYESFWKTVDSVNISETVADPATLTVTYRLDFKYKDGRTGTETRRAQLVRSGDTFLIDSAELTS</sequence>
<feature type="compositionally biased region" description="Low complexity" evidence="7">
    <location>
        <begin position="350"/>
        <end position="400"/>
    </location>
</feature>
<evidence type="ECO:0000256" key="6">
    <source>
        <dbReference type="ARBA" id="ARBA00022840"/>
    </source>
</evidence>
<evidence type="ECO:0000256" key="1">
    <source>
        <dbReference type="ARBA" id="ARBA00012513"/>
    </source>
</evidence>
<dbReference type="EMBL" id="CP059399">
    <property type="protein sequence ID" value="QLY34463.1"/>
    <property type="molecule type" value="Genomic_DNA"/>
</dbReference>
<dbReference type="SMART" id="SM00220">
    <property type="entry name" value="S_TKc"/>
    <property type="match status" value="1"/>
</dbReference>
<evidence type="ECO:0000259" key="9">
    <source>
        <dbReference type="PROSITE" id="PS50011"/>
    </source>
</evidence>
<dbReference type="PANTHER" id="PTHR43289:SF6">
    <property type="entry name" value="SERINE_THREONINE-PROTEIN KINASE NEKL-3"/>
    <property type="match status" value="1"/>
</dbReference>
<feature type="domain" description="Protein kinase" evidence="9">
    <location>
        <begin position="1"/>
        <end position="251"/>
    </location>
</feature>
<dbReference type="PANTHER" id="PTHR43289">
    <property type="entry name" value="MITOGEN-ACTIVATED PROTEIN KINASE KINASE KINASE 20-RELATED"/>
    <property type="match status" value="1"/>
</dbReference>
<keyword evidence="4" id="KW-0547">Nucleotide-binding</keyword>
<accession>A0A7D6ZSS7</accession>
<evidence type="ECO:0000256" key="7">
    <source>
        <dbReference type="SAM" id="MobiDB-lite"/>
    </source>
</evidence>
<dbReference type="GO" id="GO:0004674">
    <property type="term" value="F:protein serine/threonine kinase activity"/>
    <property type="evidence" value="ECO:0007669"/>
    <property type="project" value="UniProtKB-KW"/>
</dbReference>
<keyword evidence="8" id="KW-0812">Transmembrane</keyword>
<reference evidence="10 11" key="1">
    <citation type="submission" date="2020-07" db="EMBL/GenBank/DDBJ databases">
        <authorList>
            <person name="Zhuang K."/>
            <person name="Ran Y."/>
        </authorList>
    </citation>
    <scope>NUCLEOTIDE SEQUENCE [LARGE SCALE GENOMIC DNA]</scope>
    <source>
        <strain evidence="10 11">WCH-YHL-001</strain>
    </source>
</reference>
<evidence type="ECO:0000256" key="4">
    <source>
        <dbReference type="ARBA" id="ARBA00022741"/>
    </source>
</evidence>
<evidence type="ECO:0000256" key="8">
    <source>
        <dbReference type="SAM" id="Phobius"/>
    </source>
</evidence>
<dbReference type="InterPro" id="IPR000719">
    <property type="entry name" value="Prot_kinase_dom"/>
</dbReference>